<organism evidence="2 3">
    <name type="scientific">Agrobacterium bohemicum</name>
    <dbReference type="NCBI Taxonomy" id="2052828"/>
    <lineage>
        <taxon>Bacteria</taxon>
        <taxon>Pseudomonadati</taxon>
        <taxon>Pseudomonadota</taxon>
        <taxon>Alphaproteobacteria</taxon>
        <taxon>Hyphomicrobiales</taxon>
        <taxon>Rhizobiaceae</taxon>
        <taxon>Rhizobium/Agrobacterium group</taxon>
        <taxon>Agrobacterium</taxon>
    </lineage>
</organism>
<keyword evidence="1" id="KW-1133">Transmembrane helix</keyword>
<sequence>MTGKTNSSAMIAAIAILLGFGLLFYIMPTITLWLANHYSVWAAAAFDTVAVLAFFLIFWLRARYQRRHR</sequence>
<comment type="caution">
    <text evidence="2">The sequence shown here is derived from an EMBL/GenBank/DDBJ whole genome shotgun (WGS) entry which is preliminary data.</text>
</comment>
<evidence type="ECO:0000256" key="1">
    <source>
        <dbReference type="SAM" id="Phobius"/>
    </source>
</evidence>
<feature type="transmembrane region" description="Helical" evidence="1">
    <location>
        <begin position="12"/>
        <end position="34"/>
    </location>
</feature>
<feature type="transmembrane region" description="Helical" evidence="1">
    <location>
        <begin position="40"/>
        <end position="60"/>
    </location>
</feature>
<name>A0A135NXL4_9HYPH</name>
<evidence type="ECO:0000313" key="2">
    <source>
        <dbReference type="EMBL" id="KXG83907.1"/>
    </source>
</evidence>
<keyword evidence="1" id="KW-0812">Transmembrane</keyword>
<evidence type="ECO:0000313" key="3">
    <source>
        <dbReference type="Proteomes" id="UP000070498"/>
    </source>
</evidence>
<protein>
    <submittedName>
        <fullName evidence="2">Uncharacterized protein</fullName>
    </submittedName>
</protein>
<dbReference type="AlphaFoldDB" id="A0A135NXL4"/>
<proteinExistence type="predicted"/>
<dbReference type="Proteomes" id="UP000070498">
    <property type="component" value="Unassembled WGS sequence"/>
</dbReference>
<keyword evidence="1" id="KW-0472">Membrane</keyword>
<accession>A0A135NXL4</accession>
<reference evidence="2 3" key="1">
    <citation type="submission" date="2015-11" db="EMBL/GenBank/DDBJ databases">
        <title>Draft genome sequence of Agrobacterium sp. R89-1.</title>
        <authorList>
            <person name="Zahradnik J."/>
            <person name="Kyslikova E."/>
            <person name="Palyzova A."/>
            <person name="Kyslik P."/>
        </authorList>
    </citation>
    <scope>NUCLEOTIDE SEQUENCE [LARGE SCALE GENOMIC DNA]</scope>
    <source>
        <strain evidence="2 3">R89-1</strain>
    </source>
</reference>
<dbReference type="STRING" id="2052828.ATO67_15360"/>
<gene>
    <name evidence="2" type="ORF">ATO67_15360</name>
</gene>
<dbReference type="EMBL" id="LNUW01000039">
    <property type="protein sequence ID" value="KXG83907.1"/>
    <property type="molecule type" value="Genomic_DNA"/>
</dbReference>
<dbReference type="RefSeq" id="WP_067651045.1">
    <property type="nucleotide sequence ID" value="NZ_KQ961031.1"/>
</dbReference>
<keyword evidence="3" id="KW-1185">Reference proteome</keyword>